<reference evidence="3 4" key="1">
    <citation type="journal article" date="2018" name="MBio">
        <title>Comparative Genomics Reveals the Core Gene Toolbox for the Fungus-Insect Symbiosis.</title>
        <authorList>
            <person name="Wang Y."/>
            <person name="Stata M."/>
            <person name="Wang W."/>
            <person name="Stajich J.E."/>
            <person name="White M.M."/>
            <person name="Moncalvo J.M."/>
        </authorList>
    </citation>
    <scope>NUCLEOTIDE SEQUENCE [LARGE SCALE GENOMIC DNA]</scope>
    <source>
        <strain evidence="3 4">SWE-8-4</strain>
    </source>
</reference>
<dbReference type="InterPro" id="IPR011008">
    <property type="entry name" value="Dimeric_a/b-barrel"/>
</dbReference>
<evidence type="ECO:0000259" key="2">
    <source>
        <dbReference type="Pfam" id="PF07978"/>
    </source>
</evidence>
<feature type="domain" description="NIPSNAP" evidence="2">
    <location>
        <begin position="192"/>
        <end position="273"/>
    </location>
</feature>
<dbReference type="SUPFAM" id="SSF54909">
    <property type="entry name" value="Dimeric alpha+beta barrel"/>
    <property type="match status" value="2"/>
</dbReference>
<dbReference type="Proteomes" id="UP000245383">
    <property type="component" value="Unassembled WGS sequence"/>
</dbReference>
<dbReference type="AlphaFoldDB" id="A0A2T9YSB9"/>
<name>A0A2T9YSB9_9FUNG</name>
<dbReference type="OrthoDB" id="10262843at2759"/>
<comment type="caution">
    <text evidence="3">The sequence shown here is derived from an EMBL/GenBank/DDBJ whole genome shotgun (WGS) entry which is preliminary data.</text>
</comment>
<dbReference type="InterPro" id="IPR012577">
    <property type="entry name" value="NIPSNAP"/>
</dbReference>
<evidence type="ECO:0000313" key="3">
    <source>
        <dbReference type="EMBL" id="PVU95238.1"/>
    </source>
</evidence>
<dbReference type="STRING" id="133385.A0A2T9YSB9"/>
<dbReference type="Gene3D" id="3.30.70.100">
    <property type="match status" value="2"/>
</dbReference>
<protein>
    <recommendedName>
        <fullName evidence="2">NIPSNAP domain-containing protein</fullName>
    </recommendedName>
</protein>
<evidence type="ECO:0000313" key="4">
    <source>
        <dbReference type="Proteomes" id="UP000245383"/>
    </source>
</evidence>
<dbReference type="InterPro" id="IPR051557">
    <property type="entry name" value="NipSnap_domain"/>
</dbReference>
<gene>
    <name evidence="3" type="ORF">BB561_001958</name>
</gene>
<dbReference type="GO" id="GO:0005739">
    <property type="term" value="C:mitochondrion"/>
    <property type="evidence" value="ECO:0007669"/>
    <property type="project" value="TreeGrafter"/>
</dbReference>
<proteinExistence type="inferred from homology"/>
<dbReference type="PANTHER" id="PTHR21017:SF17">
    <property type="entry name" value="PROTEIN NIPSNAP"/>
    <property type="match status" value="1"/>
</dbReference>
<keyword evidence="4" id="KW-1185">Reference proteome</keyword>
<dbReference type="Pfam" id="PF07978">
    <property type="entry name" value="NIPSNAP"/>
    <property type="match status" value="2"/>
</dbReference>
<organism evidence="3 4">
    <name type="scientific">Smittium simulii</name>
    <dbReference type="NCBI Taxonomy" id="133385"/>
    <lineage>
        <taxon>Eukaryota</taxon>
        <taxon>Fungi</taxon>
        <taxon>Fungi incertae sedis</taxon>
        <taxon>Zoopagomycota</taxon>
        <taxon>Kickxellomycotina</taxon>
        <taxon>Harpellomycetes</taxon>
        <taxon>Harpellales</taxon>
        <taxon>Legeriomycetaceae</taxon>
        <taxon>Smittium</taxon>
    </lineage>
</organism>
<sequence>MSRLFCTLQLLPKKSLSLLLSKQAPIIVSTRPFTTEEAPNTKQKPSADSKGFISQLIYGDKQTNSEQLSSNVFARDKYEHEIITHKVKSGCMDEYLKLVAEFYPGFSNKLHHKVSLSGSFSTLVGKLDNVIHIWQYSGNDAVQQIWDIKRNDPEFKHKVTKIQSLVETRSNQLVQELSFCPTSPPIVTNGIYELRSYLIKPGKFLEWQEKWQISIRQRSNLGKLKGAWYSKEGKLNQVHHIWAYDSLAERKKSRKYAWLDKGWAQSVQSTSNITFYLL</sequence>
<accession>A0A2T9YSB9</accession>
<feature type="domain" description="NIPSNAP" evidence="2">
    <location>
        <begin position="81"/>
        <end position="181"/>
    </location>
</feature>
<evidence type="ECO:0000256" key="1">
    <source>
        <dbReference type="ARBA" id="ARBA00005291"/>
    </source>
</evidence>
<comment type="similarity">
    <text evidence="1">Belongs to the NipSnap family.</text>
</comment>
<dbReference type="GO" id="GO:0000423">
    <property type="term" value="P:mitophagy"/>
    <property type="evidence" value="ECO:0007669"/>
    <property type="project" value="UniProtKB-ARBA"/>
</dbReference>
<dbReference type="PANTHER" id="PTHR21017">
    <property type="entry name" value="NIPSNAP-RELATED"/>
    <property type="match status" value="1"/>
</dbReference>
<dbReference type="EMBL" id="MBFR01000061">
    <property type="protein sequence ID" value="PVU95238.1"/>
    <property type="molecule type" value="Genomic_DNA"/>
</dbReference>